<dbReference type="EMBL" id="CP000472">
    <property type="protein sequence ID" value="ACJ29269.1"/>
    <property type="molecule type" value="Genomic_DNA"/>
</dbReference>
<dbReference type="InterPro" id="IPR000182">
    <property type="entry name" value="GNAT_dom"/>
</dbReference>
<dbReference type="KEGG" id="swp:swp_2529"/>
<evidence type="ECO:0000313" key="3">
    <source>
        <dbReference type="Proteomes" id="UP000000753"/>
    </source>
</evidence>
<accession>B8CP25</accession>
<gene>
    <name evidence="2" type="ordered locus">swp_2529</name>
</gene>
<protein>
    <submittedName>
        <fullName evidence="2">Acetyltransferase</fullName>
    </submittedName>
</protein>
<dbReference type="HOGENOM" id="CLU_1432782_0_0_6"/>
<dbReference type="Pfam" id="PF00583">
    <property type="entry name" value="Acetyltransf_1"/>
    <property type="match status" value="1"/>
</dbReference>
<dbReference type="STRING" id="225849.swp_2529"/>
<dbReference type="PROSITE" id="PS51186">
    <property type="entry name" value="GNAT"/>
    <property type="match status" value="1"/>
</dbReference>
<reference evidence="2 3" key="1">
    <citation type="journal article" date="2008" name="PLoS ONE">
        <title>Environmental adaptation: genomic analysis of the piezotolerant and psychrotolerant deep-sea iron reducing bacterium Shewanella piezotolerans WP3.</title>
        <authorList>
            <person name="Wang F."/>
            <person name="Wang J."/>
            <person name="Jian H."/>
            <person name="Zhang B."/>
            <person name="Li S."/>
            <person name="Wang F."/>
            <person name="Zeng X."/>
            <person name="Gao L."/>
            <person name="Bartlett D.H."/>
            <person name="Yu J."/>
            <person name="Hu S."/>
            <person name="Xiao X."/>
        </authorList>
    </citation>
    <scope>NUCLEOTIDE SEQUENCE [LARGE SCALE GENOMIC DNA]</scope>
    <source>
        <strain evidence="3">WP3 / JCM 13877</strain>
    </source>
</reference>
<organism evidence="2 3">
    <name type="scientific">Shewanella piezotolerans (strain WP3 / JCM 13877)</name>
    <dbReference type="NCBI Taxonomy" id="225849"/>
    <lineage>
        <taxon>Bacteria</taxon>
        <taxon>Pseudomonadati</taxon>
        <taxon>Pseudomonadota</taxon>
        <taxon>Gammaproteobacteria</taxon>
        <taxon>Alteromonadales</taxon>
        <taxon>Shewanellaceae</taxon>
        <taxon>Shewanella</taxon>
    </lineage>
</organism>
<keyword evidence="3" id="KW-1185">Reference proteome</keyword>
<sequence length="184" mass="20408">MIIEITDAYFDEVIELGNLVHGEGYLDHSSLSMIVEKGYKNGINSCFVALEADKLLGFRLTYAAEQWDIDKWCTPSKWSVATEYVGYFKCNTVAEEARGKGLGGLLLQSSVAALKQQGAQAGISHLWKQSPNNSAVRYFSKAGGKLIKEHPNRWNNTSEHPDYICVICGSNCRCTASEMLLTFN</sequence>
<dbReference type="RefSeq" id="WP_020912625.1">
    <property type="nucleotide sequence ID" value="NC_011566.1"/>
</dbReference>
<evidence type="ECO:0000313" key="2">
    <source>
        <dbReference type="EMBL" id="ACJ29269.1"/>
    </source>
</evidence>
<dbReference type="eggNOG" id="COG0454">
    <property type="taxonomic scope" value="Bacteria"/>
</dbReference>
<dbReference type="InterPro" id="IPR016181">
    <property type="entry name" value="Acyl_CoA_acyltransferase"/>
</dbReference>
<proteinExistence type="predicted"/>
<dbReference type="SUPFAM" id="SSF55729">
    <property type="entry name" value="Acyl-CoA N-acyltransferases (Nat)"/>
    <property type="match status" value="1"/>
</dbReference>
<evidence type="ECO:0000259" key="1">
    <source>
        <dbReference type="PROSITE" id="PS51186"/>
    </source>
</evidence>
<dbReference type="GO" id="GO:0016747">
    <property type="term" value="F:acyltransferase activity, transferring groups other than amino-acyl groups"/>
    <property type="evidence" value="ECO:0007669"/>
    <property type="project" value="InterPro"/>
</dbReference>
<dbReference type="Gene3D" id="3.40.630.30">
    <property type="match status" value="1"/>
</dbReference>
<dbReference type="Proteomes" id="UP000000753">
    <property type="component" value="Chromosome"/>
</dbReference>
<dbReference type="AlphaFoldDB" id="B8CP25"/>
<dbReference type="OrthoDB" id="6321659at2"/>
<feature type="domain" description="N-acetyltransferase" evidence="1">
    <location>
        <begin position="1"/>
        <end position="184"/>
    </location>
</feature>
<name>B8CP25_SHEPW</name>